<proteinExistence type="predicted"/>
<gene>
    <name evidence="2" type="ORF">AVJ23_18780</name>
</gene>
<organism evidence="2 3">
    <name type="scientific">Pseudoponticoccus marisrubri</name>
    <dbReference type="NCBI Taxonomy" id="1685382"/>
    <lineage>
        <taxon>Bacteria</taxon>
        <taxon>Pseudomonadati</taxon>
        <taxon>Pseudomonadota</taxon>
        <taxon>Alphaproteobacteria</taxon>
        <taxon>Rhodobacterales</taxon>
        <taxon>Roseobacteraceae</taxon>
        <taxon>Pseudoponticoccus</taxon>
    </lineage>
</organism>
<protein>
    <submittedName>
        <fullName evidence="2">Uncharacterized protein</fullName>
    </submittedName>
</protein>
<reference evidence="2 3" key="1">
    <citation type="submission" date="2015-12" db="EMBL/GenBank/DDBJ databases">
        <authorList>
            <person name="Shamseldin A."/>
            <person name="Moawad H."/>
            <person name="Abd El-Rahim W.M."/>
            <person name="Sadowsky M.J."/>
        </authorList>
    </citation>
    <scope>NUCLEOTIDE SEQUENCE [LARGE SCALE GENOMIC DNA]</scope>
    <source>
        <strain evidence="2 3">SJ5A-1</strain>
    </source>
</reference>
<name>A0A0W7WFA2_9RHOB</name>
<accession>A0A0W7WFA2</accession>
<feature type="compositionally biased region" description="Basic and acidic residues" evidence="1">
    <location>
        <begin position="55"/>
        <end position="76"/>
    </location>
</feature>
<dbReference type="AlphaFoldDB" id="A0A0W7WFA2"/>
<feature type="compositionally biased region" description="Basic and acidic residues" evidence="1">
    <location>
        <begin position="1"/>
        <end position="11"/>
    </location>
</feature>
<evidence type="ECO:0000313" key="2">
    <source>
        <dbReference type="EMBL" id="KUF09297.1"/>
    </source>
</evidence>
<comment type="caution">
    <text evidence="2">The sequence shown here is derived from an EMBL/GenBank/DDBJ whole genome shotgun (WGS) entry which is preliminary data.</text>
</comment>
<sequence>MTPIAHARDPETAESASRRPSRFWPAANGEPDPETHVAPPSIMQIKITQLLTEQADARAPEQDGDRPAPPDPRSEPEEAPYSDTTAIAPDAPPEDPAATDPEPARPALP</sequence>
<dbReference type="Proteomes" id="UP000054396">
    <property type="component" value="Unassembled WGS sequence"/>
</dbReference>
<dbReference type="EMBL" id="LPXO01000015">
    <property type="protein sequence ID" value="KUF09297.1"/>
    <property type="molecule type" value="Genomic_DNA"/>
</dbReference>
<evidence type="ECO:0000256" key="1">
    <source>
        <dbReference type="SAM" id="MobiDB-lite"/>
    </source>
</evidence>
<evidence type="ECO:0000313" key="3">
    <source>
        <dbReference type="Proteomes" id="UP000054396"/>
    </source>
</evidence>
<feature type="region of interest" description="Disordered" evidence="1">
    <location>
        <begin position="1"/>
        <end position="109"/>
    </location>
</feature>
<keyword evidence="3" id="KW-1185">Reference proteome</keyword>
<dbReference type="STRING" id="1685382.AVJ23_18780"/>